<keyword evidence="4 5" id="KW-0472">Membrane</keyword>
<accession>A0A7I8W038</accession>
<dbReference type="InterPro" id="IPR000276">
    <property type="entry name" value="GPCR_Rhodpsn"/>
</dbReference>
<evidence type="ECO:0000259" key="6">
    <source>
        <dbReference type="PROSITE" id="PS50262"/>
    </source>
</evidence>
<feature type="transmembrane region" description="Helical" evidence="5">
    <location>
        <begin position="20"/>
        <end position="48"/>
    </location>
</feature>
<dbReference type="GO" id="GO:0004930">
    <property type="term" value="F:G protein-coupled receptor activity"/>
    <property type="evidence" value="ECO:0007669"/>
    <property type="project" value="InterPro"/>
</dbReference>
<dbReference type="Proteomes" id="UP000549394">
    <property type="component" value="Unassembled WGS sequence"/>
</dbReference>
<dbReference type="AlphaFoldDB" id="A0A7I8W038"/>
<evidence type="ECO:0000313" key="8">
    <source>
        <dbReference type="Proteomes" id="UP000549394"/>
    </source>
</evidence>
<dbReference type="SUPFAM" id="SSF81321">
    <property type="entry name" value="Family A G protein-coupled receptor-like"/>
    <property type="match status" value="1"/>
</dbReference>
<dbReference type="EMBL" id="CAJFCJ010000015">
    <property type="protein sequence ID" value="CAD5121959.1"/>
    <property type="molecule type" value="Genomic_DNA"/>
</dbReference>
<keyword evidence="2 5" id="KW-0812">Transmembrane</keyword>
<dbReference type="PRINTS" id="PR00237">
    <property type="entry name" value="GPCRRHODOPSN"/>
</dbReference>
<dbReference type="OrthoDB" id="6285674at2759"/>
<dbReference type="Pfam" id="PF00001">
    <property type="entry name" value="7tm_1"/>
    <property type="match status" value="1"/>
</dbReference>
<evidence type="ECO:0000256" key="2">
    <source>
        <dbReference type="ARBA" id="ARBA00022692"/>
    </source>
</evidence>
<keyword evidence="3 5" id="KW-1133">Transmembrane helix</keyword>
<comment type="caution">
    <text evidence="7">The sequence shown here is derived from an EMBL/GenBank/DDBJ whole genome shotgun (WGS) entry which is preliminary data.</text>
</comment>
<evidence type="ECO:0000313" key="7">
    <source>
        <dbReference type="EMBL" id="CAD5121959.1"/>
    </source>
</evidence>
<dbReference type="CDD" id="cd14978">
    <property type="entry name" value="7tmA_FMRFamide_R-like"/>
    <property type="match status" value="1"/>
</dbReference>
<dbReference type="GO" id="GO:0016020">
    <property type="term" value="C:membrane"/>
    <property type="evidence" value="ECO:0007669"/>
    <property type="project" value="UniProtKB-SubCell"/>
</dbReference>
<feature type="transmembrane region" description="Helical" evidence="5">
    <location>
        <begin position="300"/>
        <end position="325"/>
    </location>
</feature>
<feature type="transmembrane region" description="Helical" evidence="5">
    <location>
        <begin position="60"/>
        <end position="79"/>
    </location>
</feature>
<organism evidence="7 8">
    <name type="scientific">Dimorphilus gyrociliatus</name>
    <dbReference type="NCBI Taxonomy" id="2664684"/>
    <lineage>
        <taxon>Eukaryota</taxon>
        <taxon>Metazoa</taxon>
        <taxon>Spiralia</taxon>
        <taxon>Lophotrochozoa</taxon>
        <taxon>Annelida</taxon>
        <taxon>Polychaeta</taxon>
        <taxon>Polychaeta incertae sedis</taxon>
        <taxon>Dinophilidae</taxon>
        <taxon>Dimorphilus</taxon>
    </lineage>
</organism>
<dbReference type="InterPro" id="IPR017452">
    <property type="entry name" value="GPCR_Rhodpsn_7TM"/>
</dbReference>
<sequence>MPGNETLGDSLNETSPLTITWIHLGALLFLIIPIGVVCNITALVVFCLSSLRKSSTGHYLMALAAADILFLLAELLANLNNYTDSQGFLLNVDFSHRSRIACKLIYFLRYSSKFTSTWLTVGITVERLLTVVVPLHVGSISTPTVAKFMLLIGPIITTTICIGGALSIDIIKFSNNETSLTLCMVSDKRMYELWSLIVLGIFEMIVPSLIVSICTIIILIHLRKAKKERMGRLEGQKKSLTNSTNHHKSKQSQLTFMLLLVAITFVLIRLPNLITYHSDRILKSFNNGTSHKTREESFKWLVAIRITNLFAVFNHSINFFLYCLGGSAFRKELLKIFCRRRQLNQWQLQMSSSASKQSGRKKSSKEAQV</sequence>
<dbReference type="InterPro" id="IPR052954">
    <property type="entry name" value="GPCR-Ligand_Int"/>
</dbReference>
<proteinExistence type="predicted"/>
<evidence type="ECO:0000256" key="1">
    <source>
        <dbReference type="ARBA" id="ARBA00004370"/>
    </source>
</evidence>
<evidence type="ECO:0000256" key="3">
    <source>
        <dbReference type="ARBA" id="ARBA00022989"/>
    </source>
</evidence>
<comment type="subcellular location">
    <subcellularLocation>
        <location evidence="1">Membrane</location>
    </subcellularLocation>
</comment>
<feature type="transmembrane region" description="Helical" evidence="5">
    <location>
        <begin position="193"/>
        <end position="222"/>
    </location>
</feature>
<feature type="transmembrane region" description="Helical" evidence="5">
    <location>
        <begin position="149"/>
        <end position="173"/>
    </location>
</feature>
<keyword evidence="8" id="KW-1185">Reference proteome</keyword>
<evidence type="ECO:0000256" key="4">
    <source>
        <dbReference type="ARBA" id="ARBA00023136"/>
    </source>
</evidence>
<evidence type="ECO:0000256" key="5">
    <source>
        <dbReference type="SAM" id="Phobius"/>
    </source>
</evidence>
<feature type="domain" description="G-protein coupled receptors family 1 profile" evidence="6">
    <location>
        <begin position="38"/>
        <end position="322"/>
    </location>
</feature>
<name>A0A7I8W038_9ANNE</name>
<protein>
    <submittedName>
        <fullName evidence="7">DgyrCDS10415</fullName>
    </submittedName>
</protein>
<dbReference type="PANTHER" id="PTHR46641:SF18">
    <property type="entry name" value="G-PROTEIN COUPLED RECEPTORS FAMILY 1 PROFILE DOMAIN-CONTAINING PROTEIN"/>
    <property type="match status" value="1"/>
</dbReference>
<feature type="transmembrane region" description="Helical" evidence="5">
    <location>
        <begin position="117"/>
        <end position="137"/>
    </location>
</feature>
<dbReference type="PROSITE" id="PS50262">
    <property type="entry name" value="G_PROTEIN_RECEP_F1_2"/>
    <property type="match status" value="1"/>
</dbReference>
<gene>
    <name evidence="7" type="ORF">DGYR_LOCUS9838</name>
</gene>
<reference evidence="7 8" key="1">
    <citation type="submission" date="2020-08" db="EMBL/GenBank/DDBJ databases">
        <authorList>
            <person name="Hejnol A."/>
        </authorList>
    </citation>
    <scope>NUCLEOTIDE SEQUENCE [LARGE SCALE GENOMIC DNA]</scope>
</reference>
<feature type="transmembrane region" description="Helical" evidence="5">
    <location>
        <begin position="254"/>
        <end position="274"/>
    </location>
</feature>
<dbReference type="Gene3D" id="1.20.1070.10">
    <property type="entry name" value="Rhodopsin 7-helix transmembrane proteins"/>
    <property type="match status" value="1"/>
</dbReference>
<dbReference type="PANTHER" id="PTHR46641">
    <property type="entry name" value="FMRFAMIDE RECEPTOR-RELATED"/>
    <property type="match status" value="1"/>
</dbReference>